<comment type="function">
    <text evidence="1 6">May be involved in the biosynthesis of molybdopterin.</text>
</comment>
<comment type="similarity">
    <text evidence="3 6">Belongs to the MoaB/Mog family.</text>
</comment>
<dbReference type="PANTHER" id="PTHR43232">
    <property type="entry name" value="MOLYBDENUM COFACTOR BIOSYNTHESIS PROTEIN B"/>
    <property type="match status" value="1"/>
</dbReference>
<evidence type="ECO:0000256" key="2">
    <source>
        <dbReference type="ARBA" id="ARBA00005046"/>
    </source>
</evidence>
<dbReference type="AlphaFoldDB" id="A0A0A1MD27"/>
<dbReference type="STRING" id="545501.BN997_00796"/>
<dbReference type="RefSeq" id="WP_042529818.1">
    <property type="nucleotide sequence ID" value="NZ_CAXOIH010000003.1"/>
</dbReference>
<dbReference type="Proteomes" id="UP000040453">
    <property type="component" value="Unassembled WGS sequence"/>
</dbReference>
<dbReference type="EMBL" id="CDGG01000001">
    <property type="protein sequence ID" value="CEI80983.1"/>
    <property type="molecule type" value="Genomic_DNA"/>
</dbReference>
<dbReference type="InterPro" id="IPR012245">
    <property type="entry name" value="MoaB"/>
</dbReference>
<dbReference type="Pfam" id="PF00994">
    <property type="entry name" value="MoCF_biosynth"/>
    <property type="match status" value="1"/>
</dbReference>
<dbReference type="PIRSF" id="PIRSF006443">
    <property type="entry name" value="MoaB"/>
    <property type="match status" value="1"/>
</dbReference>
<keyword evidence="9" id="KW-1185">Reference proteome</keyword>
<comment type="pathway">
    <text evidence="2 6">Cofactor biosynthesis; molybdopterin biosynthesis.</text>
</comment>
<evidence type="ECO:0000256" key="6">
    <source>
        <dbReference type="PIRNR" id="PIRNR006443"/>
    </source>
</evidence>
<dbReference type="GO" id="GO:0006777">
    <property type="term" value="P:Mo-molybdopterin cofactor biosynthetic process"/>
    <property type="evidence" value="ECO:0007669"/>
    <property type="project" value="UniProtKB-UniRule"/>
</dbReference>
<dbReference type="OrthoDB" id="9784492at2"/>
<dbReference type="SMART" id="SM00852">
    <property type="entry name" value="MoCF_biosynth"/>
    <property type="match status" value="1"/>
</dbReference>
<dbReference type="SUPFAM" id="SSF53218">
    <property type="entry name" value="Molybdenum cofactor biosynthesis proteins"/>
    <property type="match status" value="1"/>
</dbReference>
<feature type="domain" description="MoaB/Mog" evidence="7">
    <location>
        <begin position="16"/>
        <end position="161"/>
    </location>
</feature>
<dbReference type="InterPro" id="IPR001453">
    <property type="entry name" value="MoaB/Mog_dom"/>
</dbReference>
<name>A0A0A1MD27_9BACI</name>
<gene>
    <name evidence="8" type="primary">moaB</name>
    <name evidence="8" type="ORF">BN997_00796</name>
</gene>
<dbReference type="GO" id="GO:0005829">
    <property type="term" value="C:cytosol"/>
    <property type="evidence" value="ECO:0007669"/>
    <property type="project" value="TreeGrafter"/>
</dbReference>
<evidence type="ECO:0000256" key="1">
    <source>
        <dbReference type="ARBA" id="ARBA00003487"/>
    </source>
</evidence>
<evidence type="ECO:0000256" key="4">
    <source>
        <dbReference type="ARBA" id="ARBA00015262"/>
    </source>
</evidence>
<dbReference type="PANTHER" id="PTHR43232:SF2">
    <property type="entry name" value="MOLYBDENUM COFACTOR BIOSYNTHESIS PROTEIN B"/>
    <property type="match status" value="1"/>
</dbReference>
<dbReference type="Gene3D" id="3.40.980.10">
    <property type="entry name" value="MoaB/Mog-like domain"/>
    <property type="match status" value="1"/>
</dbReference>
<organism evidence="8 9">
    <name type="scientific">Oceanobacillus oncorhynchi</name>
    <dbReference type="NCBI Taxonomy" id="545501"/>
    <lineage>
        <taxon>Bacteria</taxon>
        <taxon>Bacillati</taxon>
        <taxon>Bacillota</taxon>
        <taxon>Bacilli</taxon>
        <taxon>Bacillales</taxon>
        <taxon>Bacillaceae</taxon>
        <taxon>Oceanobacillus</taxon>
    </lineage>
</organism>
<dbReference type="NCBIfam" id="TIGR00177">
    <property type="entry name" value="molyb_syn"/>
    <property type="match status" value="1"/>
</dbReference>
<protein>
    <recommendedName>
        <fullName evidence="4 6">Molybdenum cofactor biosynthesis protein B</fullName>
    </recommendedName>
</protein>
<keyword evidence="5 6" id="KW-0501">Molybdenum cofactor biosynthesis</keyword>
<evidence type="ECO:0000313" key="8">
    <source>
        <dbReference type="EMBL" id="CEI80983.1"/>
    </source>
</evidence>
<dbReference type="FunFam" id="3.40.980.10:FF:000006">
    <property type="entry name" value="Molybdenum cofactor biosynthesis protein B"/>
    <property type="match status" value="1"/>
</dbReference>
<dbReference type="InterPro" id="IPR036425">
    <property type="entry name" value="MoaB/Mog-like_dom_sf"/>
</dbReference>
<dbReference type="UniPathway" id="UPA00344"/>
<reference evidence="8 9" key="1">
    <citation type="submission" date="2014-11" db="EMBL/GenBank/DDBJ databases">
        <authorList>
            <person name="Urmite Genomes Urmite Genomes"/>
        </authorList>
    </citation>
    <scope>NUCLEOTIDE SEQUENCE [LARGE SCALE GENOMIC DNA]</scope>
    <source>
        <strain evidence="8 9">Oc5</strain>
    </source>
</reference>
<proteinExistence type="inferred from homology"/>
<evidence type="ECO:0000256" key="5">
    <source>
        <dbReference type="ARBA" id="ARBA00023150"/>
    </source>
</evidence>
<sequence>MLTTHRKHAAKHISCAVITVSDTRTKETDKSGKKIIDLLTNHEHQVNFYEIISDDEDHIRKTVETTVFSGEIEAVIVNGGTGISHRDVTIESIEPLFEKQLPGFGELFRHLSFQYDIGTASILSRAICGVRNHCVIFSIPGSTGAVTLAMEKIILPEVGHMVREIHKDLEQR</sequence>
<evidence type="ECO:0000313" key="9">
    <source>
        <dbReference type="Proteomes" id="UP000040453"/>
    </source>
</evidence>
<dbReference type="CDD" id="cd00886">
    <property type="entry name" value="MogA_MoaB"/>
    <property type="match status" value="1"/>
</dbReference>
<evidence type="ECO:0000259" key="7">
    <source>
        <dbReference type="SMART" id="SM00852"/>
    </source>
</evidence>
<evidence type="ECO:0000256" key="3">
    <source>
        <dbReference type="ARBA" id="ARBA00006112"/>
    </source>
</evidence>
<accession>A0A0A1MD27</accession>